<dbReference type="CDD" id="cd00067">
    <property type="entry name" value="GAL4"/>
    <property type="match status" value="1"/>
</dbReference>
<evidence type="ECO:0000256" key="1">
    <source>
        <dbReference type="ARBA" id="ARBA00022723"/>
    </source>
</evidence>
<dbReference type="PANTHER" id="PTHR47256">
    <property type="entry name" value="ZN(II)2CYS6 TRANSCRIPTION FACTOR (EUROFUNG)-RELATED"/>
    <property type="match status" value="1"/>
</dbReference>
<organism evidence="9 10">
    <name type="scientific">Aspergillus ellipticus CBS 707.79</name>
    <dbReference type="NCBI Taxonomy" id="1448320"/>
    <lineage>
        <taxon>Eukaryota</taxon>
        <taxon>Fungi</taxon>
        <taxon>Dikarya</taxon>
        <taxon>Ascomycota</taxon>
        <taxon>Pezizomycotina</taxon>
        <taxon>Eurotiomycetes</taxon>
        <taxon>Eurotiomycetidae</taxon>
        <taxon>Eurotiales</taxon>
        <taxon>Aspergillaceae</taxon>
        <taxon>Aspergillus</taxon>
        <taxon>Aspergillus subgen. Circumdati</taxon>
    </lineage>
</organism>
<keyword evidence="5" id="KW-0539">Nucleus</keyword>
<evidence type="ECO:0000259" key="8">
    <source>
        <dbReference type="PROSITE" id="PS50048"/>
    </source>
</evidence>
<evidence type="ECO:0000256" key="4">
    <source>
        <dbReference type="ARBA" id="ARBA00023163"/>
    </source>
</evidence>
<dbReference type="GO" id="GO:0008270">
    <property type="term" value="F:zinc ion binding"/>
    <property type="evidence" value="ECO:0007669"/>
    <property type="project" value="InterPro"/>
</dbReference>
<dbReference type="CDD" id="cd12148">
    <property type="entry name" value="fungal_TF_MHR"/>
    <property type="match status" value="1"/>
</dbReference>
<feature type="region of interest" description="Disordered" evidence="7">
    <location>
        <begin position="654"/>
        <end position="687"/>
    </location>
</feature>
<accession>A0A319D4T4</accession>
<dbReference type="InterPro" id="IPR036864">
    <property type="entry name" value="Zn2-C6_fun-type_DNA-bd_sf"/>
</dbReference>
<feature type="coiled-coil region" evidence="6">
    <location>
        <begin position="78"/>
        <end position="105"/>
    </location>
</feature>
<keyword evidence="4" id="KW-0804">Transcription</keyword>
<dbReference type="PROSITE" id="PS50048">
    <property type="entry name" value="ZN2_CY6_FUNGAL_2"/>
    <property type="match status" value="1"/>
</dbReference>
<dbReference type="EMBL" id="KZ825924">
    <property type="protein sequence ID" value="PYH92151.1"/>
    <property type="molecule type" value="Genomic_DNA"/>
</dbReference>
<dbReference type="Pfam" id="PF04082">
    <property type="entry name" value="Fungal_trans"/>
    <property type="match status" value="1"/>
</dbReference>
<dbReference type="STRING" id="1448320.A0A319D4T4"/>
<proteinExistence type="predicted"/>
<dbReference type="SMART" id="SM00066">
    <property type="entry name" value="GAL4"/>
    <property type="match status" value="1"/>
</dbReference>
<dbReference type="SUPFAM" id="SSF57701">
    <property type="entry name" value="Zn2/Cys6 DNA-binding domain"/>
    <property type="match status" value="1"/>
</dbReference>
<evidence type="ECO:0000256" key="2">
    <source>
        <dbReference type="ARBA" id="ARBA00023015"/>
    </source>
</evidence>
<reference evidence="9 10" key="1">
    <citation type="submission" date="2018-02" db="EMBL/GenBank/DDBJ databases">
        <title>The genomes of Aspergillus section Nigri reveals drivers in fungal speciation.</title>
        <authorList>
            <consortium name="DOE Joint Genome Institute"/>
            <person name="Vesth T.C."/>
            <person name="Nybo J."/>
            <person name="Theobald S."/>
            <person name="Brandl J."/>
            <person name="Frisvad J.C."/>
            <person name="Nielsen K.F."/>
            <person name="Lyhne E.K."/>
            <person name="Kogle M.E."/>
            <person name="Kuo A."/>
            <person name="Riley R."/>
            <person name="Clum A."/>
            <person name="Nolan M."/>
            <person name="Lipzen A."/>
            <person name="Salamov A."/>
            <person name="Henrissat B."/>
            <person name="Wiebenga A."/>
            <person name="De vries R.P."/>
            <person name="Grigoriev I.V."/>
            <person name="Mortensen U.H."/>
            <person name="Andersen M.R."/>
            <person name="Baker S.E."/>
        </authorList>
    </citation>
    <scope>NUCLEOTIDE SEQUENCE [LARGE SCALE GENOMIC DNA]</scope>
    <source>
        <strain evidence="9 10">CBS 707.79</strain>
    </source>
</reference>
<feature type="compositionally biased region" description="Acidic residues" evidence="7">
    <location>
        <begin position="153"/>
        <end position="166"/>
    </location>
</feature>
<evidence type="ECO:0000256" key="5">
    <source>
        <dbReference type="ARBA" id="ARBA00023242"/>
    </source>
</evidence>
<evidence type="ECO:0000256" key="3">
    <source>
        <dbReference type="ARBA" id="ARBA00023125"/>
    </source>
</evidence>
<dbReference type="Pfam" id="PF00172">
    <property type="entry name" value="Zn_clus"/>
    <property type="match status" value="1"/>
</dbReference>
<dbReference type="PANTHER" id="PTHR47256:SF4">
    <property type="entry name" value="ZN(II)2CYS6 TRANSCRIPTION FACTOR (EUROFUNG)"/>
    <property type="match status" value="1"/>
</dbReference>
<evidence type="ECO:0000313" key="9">
    <source>
        <dbReference type="EMBL" id="PYH92151.1"/>
    </source>
</evidence>
<dbReference type="InterPro" id="IPR001138">
    <property type="entry name" value="Zn2Cys6_DnaBD"/>
</dbReference>
<dbReference type="GO" id="GO:0003677">
    <property type="term" value="F:DNA binding"/>
    <property type="evidence" value="ECO:0007669"/>
    <property type="project" value="UniProtKB-KW"/>
</dbReference>
<keyword evidence="2" id="KW-0805">Transcription regulation</keyword>
<sequence length="687" mass="77640">MSESQSSSRVLAPAPGQPSPPKPLDNVVPGRKHKTTACQACKQKKLKCRGDPPCQHCRTNGIPCLVDEMADMRRKYAMKRKLERLEQAEETLLRLVDALRDSESKRLAQLLNLIRSNASFEELQVFLQQQFSGQEIKQAPALRDIQAQISRPEDEDDDDDDDDDEPAPASQARSRRFLDVRRLADSPVYRVPAQPWTRVTDDDDLVSHLISLWLTWTYPFFDWLDRDLFLRDMQAGRLQCQFCSPFLVNAILSEASYFSDYAEVFTVPNDTLTRGDHFYDEARRLVEEEDGATKLPTIQGLLVLFVRMVLMGKDRLGWMYLDLAIRGADEYAERHPPQPTPDDAVLEQVTNRTLWGAFNIASTAAVSLMKHMHVSPPRRPRIPVHHRDPHDVWFPYPREVEPVAGHHGCVFDRWSDFCCITIQISTGFHDVANPVTLAQMPAFVHGIYAQLQGWYASLPPCLQPEAATAPHILSLHLFYHTTIMQIFGYLRINHSDPATGHHAHHLCLSSARRVATLLGIHRTNWGIDRMAPSTIQWCSVSLFTLLEALDTLENRNAFIEICVFARAFSRRWPLAKGILRMIQLSANHAQIGLPEETDVLFAEFESLAWKEHDAHEFSSFYPHFISAVQRGPARQGNGDMDRFLAKWDGLSISQSKRADTTTSEGGSGSGSKRGSDADPGSKRGSAD</sequence>
<gene>
    <name evidence="9" type="ORF">BO71DRAFT_400803</name>
</gene>
<name>A0A319D4T4_9EURO</name>
<dbReference type="Proteomes" id="UP000247810">
    <property type="component" value="Unassembled WGS sequence"/>
</dbReference>
<dbReference type="InterPro" id="IPR007219">
    <property type="entry name" value="XnlR_reg_dom"/>
</dbReference>
<protein>
    <recommendedName>
        <fullName evidence="8">Zn(2)-C6 fungal-type domain-containing protein</fullName>
    </recommendedName>
</protein>
<evidence type="ECO:0000256" key="6">
    <source>
        <dbReference type="SAM" id="Coils"/>
    </source>
</evidence>
<feature type="compositionally biased region" description="Basic and acidic residues" evidence="7">
    <location>
        <begin position="673"/>
        <end position="687"/>
    </location>
</feature>
<keyword evidence="3" id="KW-0238">DNA-binding</keyword>
<feature type="domain" description="Zn(2)-C6 fungal-type" evidence="8">
    <location>
        <begin position="37"/>
        <end position="66"/>
    </location>
</feature>
<dbReference type="Gene3D" id="4.10.240.10">
    <property type="entry name" value="Zn(2)-C6 fungal-type DNA-binding domain"/>
    <property type="match status" value="1"/>
</dbReference>
<dbReference type="PROSITE" id="PS00463">
    <property type="entry name" value="ZN2_CY6_FUNGAL_1"/>
    <property type="match status" value="1"/>
</dbReference>
<feature type="region of interest" description="Disordered" evidence="7">
    <location>
        <begin position="1"/>
        <end position="31"/>
    </location>
</feature>
<feature type="region of interest" description="Disordered" evidence="7">
    <location>
        <begin position="150"/>
        <end position="172"/>
    </location>
</feature>
<keyword evidence="6" id="KW-0175">Coiled coil</keyword>
<dbReference type="VEuPathDB" id="FungiDB:BO71DRAFT_400803"/>
<dbReference type="GO" id="GO:0006351">
    <property type="term" value="P:DNA-templated transcription"/>
    <property type="evidence" value="ECO:0007669"/>
    <property type="project" value="InterPro"/>
</dbReference>
<dbReference type="InterPro" id="IPR053187">
    <property type="entry name" value="Notoamide_regulator"/>
</dbReference>
<dbReference type="GO" id="GO:0000981">
    <property type="term" value="F:DNA-binding transcription factor activity, RNA polymerase II-specific"/>
    <property type="evidence" value="ECO:0007669"/>
    <property type="project" value="InterPro"/>
</dbReference>
<dbReference type="AlphaFoldDB" id="A0A319D4T4"/>
<dbReference type="OrthoDB" id="2593732at2759"/>
<evidence type="ECO:0000313" key="10">
    <source>
        <dbReference type="Proteomes" id="UP000247810"/>
    </source>
</evidence>
<dbReference type="GO" id="GO:0009893">
    <property type="term" value="P:positive regulation of metabolic process"/>
    <property type="evidence" value="ECO:0007669"/>
    <property type="project" value="UniProtKB-ARBA"/>
</dbReference>
<keyword evidence="1" id="KW-0479">Metal-binding</keyword>
<evidence type="ECO:0000256" key="7">
    <source>
        <dbReference type="SAM" id="MobiDB-lite"/>
    </source>
</evidence>
<keyword evidence="10" id="KW-1185">Reference proteome</keyword>